<proteinExistence type="predicted"/>
<dbReference type="Proteomes" id="UP000092460">
    <property type="component" value="Unassembled WGS sequence"/>
</dbReference>
<dbReference type="VEuPathDB" id="VectorBase:GPPI019061"/>
<dbReference type="EnsemblMetazoa" id="GPPI019061-RA">
    <property type="protein sequence ID" value="GPPI019061-PA"/>
    <property type="gene ID" value="GPPI019061"/>
</dbReference>
<accession>A0A1B0B4Y3</accession>
<dbReference type="AlphaFoldDB" id="A0A1B0B4Y3"/>
<evidence type="ECO:0000313" key="2">
    <source>
        <dbReference type="Proteomes" id="UP000092460"/>
    </source>
</evidence>
<name>A0A1B0B4Y3_9MUSC</name>
<protein>
    <submittedName>
        <fullName evidence="1">Uncharacterized protein</fullName>
    </submittedName>
</protein>
<reference evidence="1" key="2">
    <citation type="submission" date="2020-05" db="UniProtKB">
        <authorList>
            <consortium name="EnsemblMetazoa"/>
        </authorList>
    </citation>
    <scope>IDENTIFICATION</scope>
    <source>
        <strain evidence="1">IAEA</strain>
    </source>
</reference>
<dbReference type="EMBL" id="JXJN01008575">
    <property type="status" value="NOT_ANNOTATED_CDS"/>
    <property type="molecule type" value="Genomic_DNA"/>
</dbReference>
<organism evidence="1 2">
    <name type="scientific">Glossina palpalis gambiensis</name>
    <dbReference type="NCBI Taxonomy" id="67801"/>
    <lineage>
        <taxon>Eukaryota</taxon>
        <taxon>Metazoa</taxon>
        <taxon>Ecdysozoa</taxon>
        <taxon>Arthropoda</taxon>
        <taxon>Hexapoda</taxon>
        <taxon>Insecta</taxon>
        <taxon>Pterygota</taxon>
        <taxon>Neoptera</taxon>
        <taxon>Endopterygota</taxon>
        <taxon>Diptera</taxon>
        <taxon>Brachycera</taxon>
        <taxon>Muscomorpha</taxon>
        <taxon>Hippoboscoidea</taxon>
        <taxon>Glossinidae</taxon>
        <taxon>Glossina</taxon>
    </lineage>
</organism>
<keyword evidence="2" id="KW-1185">Reference proteome</keyword>
<reference evidence="2" key="1">
    <citation type="submission" date="2015-01" db="EMBL/GenBank/DDBJ databases">
        <authorList>
            <person name="Aksoy S."/>
            <person name="Warren W."/>
            <person name="Wilson R.K."/>
        </authorList>
    </citation>
    <scope>NUCLEOTIDE SEQUENCE [LARGE SCALE GENOMIC DNA]</scope>
    <source>
        <strain evidence="2">IAEA</strain>
    </source>
</reference>
<evidence type="ECO:0000313" key="1">
    <source>
        <dbReference type="EnsemblMetazoa" id="GPPI019061-PA"/>
    </source>
</evidence>
<sequence>HKHNPSGEEFSVVSHFGFIVGYGPALLPSVPTCCCSSTVLVATNLRRSDRALLALMLIDQ</sequence>